<dbReference type="STRING" id="15368.A0A2K2D7R0"/>
<dbReference type="EMBL" id="CM000881">
    <property type="protein sequence ID" value="PNT70322.1"/>
    <property type="molecule type" value="Genomic_DNA"/>
</dbReference>
<evidence type="ECO:0000313" key="3">
    <source>
        <dbReference type="Proteomes" id="UP000008810"/>
    </source>
</evidence>
<evidence type="ECO:0000313" key="2">
    <source>
        <dbReference type="EnsemblPlants" id="PNT70322"/>
    </source>
</evidence>
<dbReference type="AlphaFoldDB" id="A0A2K2D7R0"/>
<protein>
    <submittedName>
        <fullName evidence="1 2">Uncharacterized protein</fullName>
    </submittedName>
</protein>
<reference evidence="2" key="3">
    <citation type="submission" date="2018-08" db="UniProtKB">
        <authorList>
            <consortium name="EnsemblPlants"/>
        </authorList>
    </citation>
    <scope>IDENTIFICATION</scope>
    <source>
        <strain evidence="2">cv. Bd21</strain>
    </source>
</reference>
<name>A0A2K2D7R0_BRADI</name>
<dbReference type="InParanoid" id="A0A2K2D7R0"/>
<organism evidence="1">
    <name type="scientific">Brachypodium distachyon</name>
    <name type="common">Purple false brome</name>
    <name type="synonym">Trachynia distachya</name>
    <dbReference type="NCBI Taxonomy" id="15368"/>
    <lineage>
        <taxon>Eukaryota</taxon>
        <taxon>Viridiplantae</taxon>
        <taxon>Streptophyta</taxon>
        <taxon>Embryophyta</taxon>
        <taxon>Tracheophyta</taxon>
        <taxon>Spermatophyta</taxon>
        <taxon>Magnoliopsida</taxon>
        <taxon>Liliopsida</taxon>
        <taxon>Poales</taxon>
        <taxon>Poaceae</taxon>
        <taxon>BOP clade</taxon>
        <taxon>Pooideae</taxon>
        <taxon>Stipodae</taxon>
        <taxon>Brachypodieae</taxon>
        <taxon>Brachypodium</taxon>
    </lineage>
</organism>
<accession>A0A2K2D7R0</accession>
<dbReference type="Proteomes" id="UP000008810">
    <property type="component" value="Chromosome 2"/>
</dbReference>
<dbReference type="EnsemblPlants" id="PNT70322">
    <property type="protein sequence ID" value="PNT70322"/>
    <property type="gene ID" value="BRADI_2g09966v3"/>
</dbReference>
<reference evidence="1" key="2">
    <citation type="submission" date="2017-06" db="EMBL/GenBank/DDBJ databases">
        <title>WGS assembly of Brachypodium distachyon.</title>
        <authorList>
            <consortium name="The International Brachypodium Initiative"/>
            <person name="Lucas S."/>
            <person name="Harmon-Smith M."/>
            <person name="Lail K."/>
            <person name="Tice H."/>
            <person name="Grimwood J."/>
            <person name="Bruce D."/>
            <person name="Barry K."/>
            <person name="Shu S."/>
            <person name="Lindquist E."/>
            <person name="Wang M."/>
            <person name="Pitluck S."/>
            <person name="Vogel J.P."/>
            <person name="Garvin D.F."/>
            <person name="Mockler T.C."/>
            <person name="Schmutz J."/>
            <person name="Rokhsar D."/>
            <person name="Bevan M.W."/>
        </authorList>
    </citation>
    <scope>NUCLEOTIDE SEQUENCE</scope>
    <source>
        <strain evidence="1">Bd21</strain>
    </source>
</reference>
<sequence>MLFPNPSSPRAALASSLCLGRRQTPLNSTIPSSSFPYDHSSAFTSRNRIYHQGSVSKKLLTHKQVVPLSKKIKDGIWLQHQRSNNIWRREELRRRAEKEKRGHG</sequence>
<keyword evidence="3" id="KW-1185">Reference proteome</keyword>
<dbReference type="OrthoDB" id="10493653at2759"/>
<dbReference type="Gramene" id="PNT70322">
    <property type="protein sequence ID" value="PNT70322"/>
    <property type="gene ID" value="BRADI_2g09966v3"/>
</dbReference>
<reference evidence="1 2" key="1">
    <citation type="journal article" date="2010" name="Nature">
        <title>Genome sequencing and analysis of the model grass Brachypodium distachyon.</title>
        <authorList>
            <consortium name="International Brachypodium Initiative"/>
        </authorList>
    </citation>
    <scope>NUCLEOTIDE SEQUENCE [LARGE SCALE GENOMIC DNA]</scope>
    <source>
        <strain evidence="1 2">Bd21</strain>
    </source>
</reference>
<evidence type="ECO:0000313" key="1">
    <source>
        <dbReference type="EMBL" id="PNT70322.1"/>
    </source>
</evidence>
<gene>
    <name evidence="1" type="ORF">BRADI_2g09966v3</name>
</gene>
<proteinExistence type="predicted"/>